<dbReference type="InterPro" id="IPR003305">
    <property type="entry name" value="CenC_carb-bd"/>
</dbReference>
<feature type="compositionally biased region" description="Polar residues" evidence="6">
    <location>
        <begin position="109"/>
        <end position="122"/>
    </location>
</feature>
<protein>
    <submittedName>
        <fullName evidence="8">Glycosyl hydrolase family 10 protein</fullName>
    </submittedName>
</protein>
<dbReference type="Pfam" id="PF02018">
    <property type="entry name" value="CBM_4_9"/>
    <property type="match status" value="1"/>
</dbReference>
<dbReference type="SMART" id="SM00633">
    <property type="entry name" value="Glyco_10"/>
    <property type="match status" value="1"/>
</dbReference>
<dbReference type="InterPro" id="IPR044846">
    <property type="entry name" value="GH10"/>
</dbReference>
<keyword evidence="9" id="KW-1185">Reference proteome</keyword>
<evidence type="ECO:0000313" key="8">
    <source>
        <dbReference type="EMBL" id="KAL2500664.1"/>
    </source>
</evidence>
<feature type="compositionally biased region" description="Basic and acidic residues" evidence="6">
    <location>
        <begin position="123"/>
        <end position="134"/>
    </location>
</feature>
<feature type="region of interest" description="Disordered" evidence="6">
    <location>
        <begin position="75"/>
        <end position="155"/>
    </location>
</feature>
<sequence length="758" mass="85429">METYMHQMNEFMTLLTSNLQAVMPGIQLPTPPPPPPLSPIHEEDKDNRETNISNHEVEDEHINDAFYLEDVSKPNKRAMSDRTSPTRGGYTFGQASQRRSTHGGGTRSIRVNNGHQEPNTLNDELRDEHIDDVIRGSNKTRGPNRGTPMHADQSQRIEISILGDTSHSSMQFVVGLGDKVLPTDNDKGMRVGNKPSPSMAKLLTSCLFVIVFLTLCLAKPEDAHYGGGIVVNPELNQGLKGWTTLGNAKVENHESEDGNRYIIASNRNGTLDGFTQKFNLEKDKLYTFSAWLRVSQGKAHIAAMFKTQAGYKIAGWAMSQKGCWSMLKGGIVVNSSGPAHLYFETKDTSVDIMADSISLQPFTHEEWKSHQDQNIEKIRKSKVKFQAIDQHGQPLANAIISIKQKKPGFPFGCAINENILSNIAYQNWFVSKFKYTVFENEMKWISTEFSRGQENYNLADAMLKFAKTHNIQTRGHNIFWDDPQYQPNWLGGLSTNDLWNATDRRINSIMKRYQGQLIHWDVVNENLHFSYFESRLGNVKASTFFYEKANKIDWKTTPFLNDYNTIEESRDGAATPAKYLQKIKQMRRDGYNGPLGIGLQGHFQYANLPYIRASLDQIASAKLPIWITELDVKPGPNQAAYLDQVIREVHAHAGVNGIMIWSAWRPQGCYTMCLTDNNFKNLATGNVVDKFLSELRVVAGVNGTTDSNGYFETSLFHGEYEAKISHPSALPESYNLTSFNVASIDEARERTMHVKINA</sequence>
<feature type="domain" description="GH10" evidence="7">
    <location>
        <begin position="396"/>
        <end position="691"/>
    </location>
</feature>
<dbReference type="SUPFAM" id="SSF49785">
    <property type="entry name" value="Galactose-binding domain-like"/>
    <property type="match status" value="1"/>
</dbReference>
<name>A0ABD1SLT9_9LAMI</name>
<reference evidence="9" key="1">
    <citation type="submission" date="2024-07" db="EMBL/GenBank/DDBJ databases">
        <title>Two chromosome-level genome assemblies of Korean endemic species Abeliophyllum distichum and Forsythia ovata (Oleaceae).</title>
        <authorList>
            <person name="Jang H."/>
        </authorList>
    </citation>
    <scope>NUCLEOTIDE SEQUENCE [LARGE SCALE GENOMIC DNA]</scope>
</reference>
<evidence type="ECO:0000256" key="1">
    <source>
        <dbReference type="ARBA" id="ARBA00007495"/>
    </source>
</evidence>
<dbReference type="SUPFAM" id="SSF51445">
    <property type="entry name" value="(Trans)glycosidases"/>
    <property type="match status" value="1"/>
</dbReference>
<keyword evidence="3 8" id="KW-0378">Hydrolase</keyword>
<dbReference type="GO" id="GO:0031176">
    <property type="term" value="F:endo-1,4-beta-xylanase activity"/>
    <property type="evidence" value="ECO:0007669"/>
    <property type="project" value="UniProtKB-ARBA"/>
</dbReference>
<evidence type="ECO:0000256" key="3">
    <source>
        <dbReference type="ARBA" id="ARBA00022801"/>
    </source>
</evidence>
<comment type="caution">
    <text evidence="8">The sequence shown here is derived from an EMBL/GenBank/DDBJ whole genome shotgun (WGS) entry which is preliminary data.</text>
</comment>
<evidence type="ECO:0000256" key="4">
    <source>
        <dbReference type="ARBA" id="ARBA00023277"/>
    </source>
</evidence>
<accession>A0ABD1SLT9</accession>
<dbReference type="Gene3D" id="2.60.120.260">
    <property type="entry name" value="Galactose-binding domain-like"/>
    <property type="match status" value="1"/>
</dbReference>
<evidence type="ECO:0000256" key="2">
    <source>
        <dbReference type="ARBA" id="ARBA00022737"/>
    </source>
</evidence>
<keyword evidence="2" id="KW-0677">Repeat</keyword>
<dbReference type="Pfam" id="PF00331">
    <property type="entry name" value="Glyco_hydro_10"/>
    <property type="match status" value="1"/>
</dbReference>
<dbReference type="GO" id="GO:0000272">
    <property type="term" value="P:polysaccharide catabolic process"/>
    <property type="evidence" value="ECO:0007669"/>
    <property type="project" value="UniProtKB-KW"/>
</dbReference>
<keyword evidence="5" id="KW-0624">Polysaccharide degradation</keyword>
<dbReference type="PROSITE" id="PS51760">
    <property type="entry name" value="GH10_2"/>
    <property type="match status" value="1"/>
</dbReference>
<gene>
    <name evidence="8" type="ORF">Fot_34512</name>
</gene>
<evidence type="ECO:0000256" key="6">
    <source>
        <dbReference type="SAM" id="MobiDB-lite"/>
    </source>
</evidence>
<evidence type="ECO:0000313" key="9">
    <source>
        <dbReference type="Proteomes" id="UP001604277"/>
    </source>
</evidence>
<dbReference type="Proteomes" id="UP001604277">
    <property type="component" value="Unassembled WGS sequence"/>
</dbReference>
<evidence type="ECO:0000256" key="5">
    <source>
        <dbReference type="ARBA" id="ARBA00023326"/>
    </source>
</evidence>
<evidence type="ECO:0000259" key="7">
    <source>
        <dbReference type="PROSITE" id="PS51760"/>
    </source>
</evidence>
<proteinExistence type="inferred from homology"/>
<dbReference type="PANTHER" id="PTHR31490">
    <property type="entry name" value="GLYCOSYL HYDROLASE"/>
    <property type="match status" value="1"/>
</dbReference>
<comment type="similarity">
    <text evidence="1">Belongs to the glycosyl hydrolase 10 (cellulase F) family.</text>
</comment>
<keyword evidence="4" id="KW-0119">Carbohydrate metabolism</keyword>
<dbReference type="PANTHER" id="PTHR31490:SF2">
    <property type="entry name" value="GLYCOSYL HYDROLASE FAMILY 10 PROTEIN"/>
    <property type="match status" value="1"/>
</dbReference>
<dbReference type="EMBL" id="JBFOLJ010000010">
    <property type="protein sequence ID" value="KAL2500664.1"/>
    <property type="molecule type" value="Genomic_DNA"/>
</dbReference>
<dbReference type="AlphaFoldDB" id="A0ABD1SLT9"/>
<dbReference type="InterPro" id="IPR017853">
    <property type="entry name" value="GH"/>
</dbReference>
<dbReference type="InterPro" id="IPR001000">
    <property type="entry name" value="GH10_dom"/>
</dbReference>
<dbReference type="InterPro" id="IPR008979">
    <property type="entry name" value="Galactose-bd-like_sf"/>
</dbReference>
<organism evidence="8 9">
    <name type="scientific">Forsythia ovata</name>
    <dbReference type="NCBI Taxonomy" id="205694"/>
    <lineage>
        <taxon>Eukaryota</taxon>
        <taxon>Viridiplantae</taxon>
        <taxon>Streptophyta</taxon>
        <taxon>Embryophyta</taxon>
        <taxon>Tracheophyta</taxon>
        <taxon>Spermatophyta</taxon>
        <taxon>Magnoliopsida</taxon>
        <taxon>eudicotyledons</taxon>
        <taxon>Gunneridae</taxon>
        <taxon>Pentapetalae</taxon>
        <taxon>asterids</taxon>
        <taxon>lamiids</taxon>
        <taxon>Lamiales</taxon>
        <taxon>Oleaceae</taxon>
        <taxon>Forsythieae</taxon>
        <taxon>Forsythia</taxon>
    </lineage>
</organism>
<dbReference type="Gene3D" id="3.20.20.80">
    <property type="entry name" value="Glycosidases"/>
    <property type="match status" value="1"/>
</dbReference>